<evidence type="ECO:0000313" key="2">
    <source>
        <dbReference type="Proteomes" id="UP001333110"/>
    </source>
</evidence>
<dbReference type="EMBL" id="JAUNZN010000009">
    <property type="protein sequence ID" value="KAK4816392.1"/>
    <property type="molecule type" value="Genomic_DNA"/>
</dbReference>
<reference evidence="1 2" key="1">
    <citation type="journal article" date="2023" name="J. Hered.">
        <title>Chromosome-level genome of the wood stork (Mycteria americana) provides insight into avian chromosome evolution.</title>
        <authorList>
            <person name="Flamio R. Jr."/>
            <person name="Ramstad K.M."/>
        </authorList>
    </citation>
    <scope>NUCLEOTIDE SEQUENCE [LARGE SCALE GENOMIC DNA]</scope>
    <source>
        <strain evidence="1">JAX WOST 10</strain>
    </source>
</reference>
<gene>
    <name evidence="1" type="ORF">QYF61_016709</name>
</gene>
<sequence length="203" mass="22669">MLAGPDPLVACICLLSTLKMNRSIIFPGTEARLTGLLINDGEWLGKLLRQLPQYSQVDPIQPHRLDCLPRDSVNQWPEQGKVCPQEVPGSGFAHPPPYFATNRELCHIVVAKPKTAFNHHISHQSFSVCKQQVKRGTSPGRLTETADFPGGWIWSAYWALCSPQKRIAYDNYPPFFLTEAVVIRGTRWLTLGQGKGLESLTYG</sequence>
<comment type="caution">
    <text evidence="1">The sequence shown here is derived from an EMBL/GenBank/DDBJ whole genome shotgun (WGS) entry which is preliminary data.</text>
</comment>
<dbReference type="AlphaFoldDB" id="A0AAN7RTF1"/>
<keyword evidence="2" id="KW-1185">Reference proteome</keyword>
<evidence type="ECO:0000313" key="1">
    <source>
        <dbReference type="EMBL" id="KAK4816392.1"/>
    </source>
</evidence>
<protein>
    <submittedName>
        <fullName evidence="1">Uncharacterized protein</fullName>
    </submittedName>
</protein>
<accession>A0AAN7RTF1</accession>
<organism evidence="1 2">
    <name type="scientific">Mycteria americana</name>
    <name type="common">Wood stork</name>
    <dbReference type="NCBI Taxonomy" id="33587"/>
    <lineage>
        <taxon>Eukaryota</taxon>
        <taxon>Metazoa</taxon>
        <taxon>Chordata</taxon>
        <taxon>Craniata</taxon>
        <taxon>Vertebrata</taxon>
        <taxon>Euteleostomi</taxon>
        <taxon>Archelosauria</taxon>
        <taxon>Archosauria</taxon>
        <taxon>Dinosauria</taxon>
        <taxon>Saurischia</taxon>
        <taxon>Theropoda</taxon>
        <taxon>Coelurosauria</taxon>
        <taxon>Aves</taxon>
        <taxon>Neognathae</taxon>
        <taxon>Neoaves</taxon>
        <taxon>Aequornithes</taxon>
        <taxon>Ciconiiformes</taxon>
        <taxon>Ciconiidae</taxon>
        <taxon>Mycteria</taxon>
    </lineage>
</organism>
<proteinExistence type="predicted"/>
<name>A0AAN7RTF1_MYCAM</name>
<dbReference type="Proteomes" id="UP001333110">
    <property type="component" value="Unassembled WGS sequence"/>
</dbReference>